<gene>
    <name evidence="1" type="ORF">CALVIDRAFT_532390</name>
</gene>
<sequence length="55" mass="6068">MNSDLIMSDGSKLFGFRAQSSKSGHRHVAGLKKEVAAPFPRRKLAAAQDKRQRVS</sequence>
<reference evidence="1 2" key="1">
    <citation type="journal article" date="2016" name="Mol. Biol. Evol.">
        <title>Comparative Genomics of Early-Diverging Mushroom-Forming Fungi Provides Insights into the Origins of Lignocellulose Decay Capabilities.</title>
        <authorList>
            <person name="Nagy L.G."/>
            <person name="Riley R."/>
            <person name="Tritt A."/>
            <person name="Adam C."/>
            <person name="Daum C."/>
            <person name="Floudas D."/>
            <person name="Sun H."/>
            <person name="Yadav J.S."/>
            <person name="Pangilinan J."/>
            <person name="Larsson K.H."/>
            <person name="Matsuura K."/>
            <person name="Barry K."/>
            <person name="Labutti K."/>
            <person name="Kuo R."/>
            <person name="Ohm R.A."/>
            <person name="Bhattacharya S.S."/>
            <person name="Shirouzu T."/>
            <person name="Yoshinaga Y."/>
            <person name="Martin F.M."/>
            <person name="Grigoriev I.V."/>
            <person name="Hibbett D.S."/>
        </authorList>
    </citation>
    <scope>NUCLEOTIDE SEQUENCE [LARGE SCALE GENOMIC DNA]</scope>
    <source>
        <strain evidence="1 2">TUFC12733</strain>
    </source>
</reference>
<dbReference type="AlphaFoldDB" id="A0A167S692"/>
<name>A0A167S692_CALVF</name>
<protein>
    <submittedName>
        <fullName evidence="1">Uncharacterized protein</fullName>
    </submittedName>
</protein>
<evidence type="ECO:0000313" key="2">
    <source>
        <dbReference type="Proteomes" id="UP000076738"/>
    </source>
</evidence>
<organism evidence="1 2">
    <name type="scientific">Calocera viscosa (strain TUFC12733)</name>
    <dbReference type="NCBI Taxonomy" id="1330018"/>
    <lineage>
        <taxon>Eukaryota</taxon>
        <taxon>Fungi</taxon>
        <taxon>Dikarya</taxon>
        <taxon>Basidiomycota</taxon>
        <taxon>Agaricomycotina</taxon>
        <taxon>Dacrymycetes</taxon>
        <taxon>Dacrymycetales</taxon>
        <taxon>Dacrymycetaceae</taxon>
        <taxon>Calocera</taxon>
    </lineage>
</organism>
<keyword evidence="2" id="KW-1185">Reference proteome</keyword>
<evidence type="ECO:0000313" key="1">
    <source>
        <dbReference type="EMBL" id="KZP01611.1"/>
    </source>
</evidence>
<accession>A0A167S692</accession>
<feature type="non-terminal residue" evidence="1">
    <location>
        <position position="1"/>
    </location>
</feature>
<proteinExistence type="predicted"/>
<dbReference type="EMBL" id="KV417266">
    <property type="protein sequence ID" value="KZP01611.1"/>
    <property type="molecule type" value="Genomic_DNA"/>
</dbReference>
<dbReference type="Proteomes" id="UP000076738">
    <property type="component" value="Unassembled WGS sequence"/>
</dbReference>